<name>A0A0F9Q4X9_9ZZZZ</name>
<feature type="transmembrane region" description="Helical" evidence="1">
    <location>
        <begin position="223"/>
        <end position="241"/>
    </location>
</feature>
<reference evidence="2" key="1">
    <citation type="journal article" date="2015" name="Nature">
        <title>Complex archaea that bridge the gap between prokaryotes and eukaryotes.</title>
        <authorList>
            <person name="Spang A."/>
            <person name="Saw J.H."/>
            <person name="Jorgensen S.L."/>
            <person name="Zaremba-Niedzwiedzka K."/>
            <person name="Martijn J."/>
            <person name="Lind A.E."/>
            <person name="van Eijk R."/>
            <person name="Schleper C."/>
            <person name="Guy L."/>
            <person name="Ettema T.J."/>
        </authorList>
    </citation>
    <scope>NUCLEOTIDE SEQUENCE</scope>
</reference>
<keyword evidence="1" id="KW-0472">Membrane</keyword>
<keyword evidence="1" id="KW-1133">Transmembrane helix</keyword>
<comment type="caution">
    <text evidence="2">The sequence shown here is derived from an EMBL/GenBank/DDBJ whole genome shotgun (WGS) entry which is preliminary data.</text>
</comment>
<evidence type="ECO:0000256" key="1">
    <source>
        <dbReference type="SAM" id="Phobius"/>
    </source>
</evidence>
<feature type="transmembrane region" description="Helical" evidence="1">
    <location>
        <begin position="7"/>
        <end position="30"/>
    </location>
</feature>
<keyword evidence="1" id="KW-0812">Transmembrane</keyword>
<sequence>MHSKKKVLNLLLITGFILVSIFVGLSLYHANKPIFSYNYIEDNFDDQIPGLFPMGWLSAVNPFNVRVVSDSGNRVMEVRGTNSKITEVVRRFKRTSEGVIECKVKANDVQTGFVIHIPQLDREYDPYDDIMIVFLRGGIYVVGGDDIIELDTPPTFWERLILLNDELSWAIDEESLLNSVPVMSYSANFWYSIRIAFTKENFLLTINGNALGTFNYPKYNSPYFASLYFIAIATPINFRFYVDNVKITLIQAVDYIHPGNIALLVIILISAIGFYILYKKKKRGKK</sequence>
<feature type="transmembrane region" description="Helical" evidence="1">
    <location>
        <begin position="261"/>
        <end position="278"/>
    </location>
</feature>
<feature type="transmembrane region" description="Helical" evidence="1">
    <location>
        <begin position="50"/>
        <end position="69"/>
    </location>
</feature>
<dbReference type="AlphaFoldDB" id="A0A0F9Q4X9"/>
<accession>A0A0F9Q4X9</accession>
<protein>
    <submittedName>
        <fullName evidence="2">Uncharacterized protein</fullName>
    </submittedName>
</protein>
<dbReference type="EMBL" id="LAZR01001884">
    <property type="protein sequence ID" value="KKN37584.1"/>
    <property type="molecule type" value="Genomic_DNA"/>
</dbReference>
<gene>
    <name evidence="2" type="ORF">LCGC14_0761900</name>
</gene>
<evidence type="ECO:0000313" key="2">
    <source>
        <dbReference type="EMBL" id="KKN37584.1"/>
    </source>
</evidence>
<proteinExistence type="predicted"/>
<organism evidence="2">
    <name type="scientific">marine sediment metagenome</name>
    <dbReference type="NCBI Taxonomy" id="412755"/>
    <lineage>
        <taxon>unclassified sequences</taxon>
        <taxon>metagenomes</taxon>
        <taxon>ecological metagenomes</taxon>
    </lineage>
</organism>